<dbReference type="GO" id="GO:0005737">
    <property type="term" value="C:cytoplasm"/>
    <property type="evidence" value="ECO:0007669"/>
    <property type="project" value="InterPro"/>
</dbReference>
<dbReference type="Gene3D" id="3.30.1360.70">
    <property type="entry name" value="Arginyl tRNA synthetase N-terminal domain"/>
    <property type="match status" value="1"/>
</dbReference>
<dbReference type="EMBL" id="CP003557">
    <property type="protein sequence ID" value="AFN75533.1"/>
    <property type="molecule type" value="Genomic_DNA"/>
</dbReference>
<dbReference type="STRING" id="1191523.MROS_2303"/>
<dbReference type="HOGENOM" id="CLU_2437383_0_0_10"/>
<keyword evidence="3" id="KW-1185">Reference proteome</keyword>
<evidence type="ECO:0000313" key="3">
    <source>
        <dbReference type="Proteomes" id="UP000009011"/>
    </source>
</evidence>
<feature type="domain" description="Arginyl tRNA synthetase N-terminal" evidence="1">
    <location>
        <begin position="7"/>
        <end position="51"/>
    </location>
</feature>
<dbReference type="Proteomes" id="UP000009011">
    <property type="component" value="Chromosome"/>
</dbReference>
<dbReference type="eggNOG" id="COG0018">
    <property type="taxonomic scope" value="Bacteria"/>
</dbReference>
<dbReference type="AlphaFoldDB" id="I7A2V2"/>
<dbReference type="GO" id="GO:0005524">
    <property type="term" value="F:ATP binding"/>
    <property type="evidence" value="ECO:0007669"/>
    <property type="project" value="InterPro"/>
</dbReference>
<protein>
    <recommendedName>
        <fullName evidence="1">Arginyl tRNA synthetase N-terminal domain-containing protein</fullName>
    </recommendedName>
</protein>
<dbReference type="KEGG" id="mro:MROS_2303"/>
<dbReference type="InterPro" id="IPR036695">
    <property type="entry name" value="Arg-tRNA-synth_N_sf"/>
</dbReference>
<reference evidence="2 3" key="1">
    <citation type="journal article" date="2013" name="PLoS ONE">
        <title>Genomic analysis of Melioribacter roseus, facultatively anaerobic organotrophic bacterium representing a novel deep lineage within Bacteriodetes/Chlorobi group.</title>
        <authorList>
            <person name="Kadnikov V.V."/>
            <person name="Mardanov A.V."/>
            <person name="Podosokorskaya O.A."/>
            <person name="Gavrilov S.N."/>
            <person name="Kublanov I.V."/>
            <person name="Beletsky A.V."/>
            <person name="Bonch-Osmolovskaya E.A."/>
            <person name="Ravin N.V."/>
        </authorList>
    </citation>
    <scope>NUCLEOTIDE SEQUENCE [LARGE SCALE GENOMIC DNA]</scope>
    <source>
        <strain evidence="3">JCM 17771 / P3M-2</strain>
    </source>
</reference>
<gene>
    <name evidence="2" type="ordered locus">MROS_2303</name>
</gene>
<evidence type="ECO:0000313" key="2">
    <source>
        <dbReference type="EMBL" id="AFN75533.1"/>
    </source>
</evidence>
<evidence type="ECO:0000259" key="1">
    <source>
        <dbReference type="Pfam" id="PF03485"/>
    </source>
</evidence>
<dbReference type="GO" id="GO:0006420">
    <property type="term" value="P:arginyl-tRNA aminoacylation"/>
    <property type="evidence" value="ECO:0007669"/>
    <property type="project" value="InterPro"/>
</dbReference>
<name>I7A2V2_MELRP</name>
<accession>I7A2V2</accession>
<organism evidence="2 3">
    <name type="scientific">Melioribacter roseus (strain DSM 23840 / JCM 17771 / VKM B-2668 / P3M-2)</name>
    <dbReference type="NCBI Taxonomy" id="1191523"/>
    <lineage>
        <taxon>Bacteria</taxon>
        <taxon>Pseudomonadati</taxon>
        <taxon>Ignavibacteriota</taxon>
        <taxon>Ignavibacteria</taxon>
        <taxon>Ignavibacteriales</taxon>
        <taxon>Melioribacteraceae</taxon>
        <taxon>Melioribacter</taxon>
    </lineage>
</organism>
<dbReference type="GO" id="GO:0004814">
    <property type="term" value="F:arginine-tRNA ligase activity"/>
    <property type="evidence" value="ECO:0007669"/>
    <property type="project" value="InterPro"/>
</dbReference>
<dbReference type="Pfam" id="PF03485">
    <property type="entry name" value="Arg_tRNA_synt_N"/>
    <property type="match status" value="1"/>
</dbReference>
<dbReference type="SUPFAM" id="SSF55190">
    <property type="entry name" value="Arginyl-tRNA synthetase (ArgRS), N-terminal 'additional' domain"/>
    <property type="match status" value="1"/>
</dbReference>
<dbReference type="InterPro" id="IPR005148">
    <property type="entry name" value="Arg-tRNA-synth_N"/>
</dbReference>
<sequence>MRNYLYSLFDKAARKLDYLKDVNIIFTVPQQESHGDFSTNIAMLLSRKLKKIQGKSPPKFYPRWKSIRVYLKRLKLREPVLSISSLQRIM</sequence>
<proteinExistence type="predicted"/>